<dbReference type="OrthoDB" id="9784378at2"/>
<protein>
    <submittedName>
        <fullName evidence="6">3',5'-cyclic-AMP phosphodiesterase</fullName>
    </submittedName>
</protein>
<comment type="caution">
    <text evidence="6">The sequence shown here is derived from an EMBL/GenBank/DDBJ whole genome shotgun (WGS) entry which is preliminary data.</text>
</comment>
<reference evidence="6 7" key="1">
    <citation type="submission" date="2017-04" db="EMBL/GenBank/DDBJ databases">
        <title>Presence of VIM-2 positive Pseudomonas species in chickens and their surrounding environment.</title>
        <authorList>
            <person name="Zhang R."/>
        </authorList>
    </citation>
    <scope>NUCLEOTIDE SEQUENCE [LARGE SCALE GENOMIC DNA]</scope>
    <source>
        <strain evidence="6 7">DZ-C18</strain>
    </source>
</reference>
<dbReference type="SUPFAM" id="SSF56300">
    <property type="entry name" value="Metallo-dependent phosphatases"/>
    <property type="match status" value="1"/>
</dbReference>
<accession>A0A1X1A7P7</accession>
<dbReference type="PANTHER" id="PTHR42988:SF2">
    <property type="entry name" value="CYCLIC NUCLEOTIDE PHOSPHODIESTERASE CBUA0032-RELATED"/>
    <property type="match status" value="1"/>
</dbReference>
<comment type="similarity">
    <text evidence="4">Belongs to the cyclic nucleotide phosphodiesterase class-III family.</text>
</comment>
<dbReference type="PANTHER" id="PTHR42988">
    <property type="entry name" value="PHOSPHOHYDROLASE"/>
    <property type="match status" value="1"/>
</dbReference>
<evidence type="ECO:0000256" key="4">
    <source>
        <dbReference type="ARBA" id="ARBA00025742"/>
    </source>
</evidence>
<dbReference type="GO" id="GO:0046872">
    <property type="term" value="F:metal ion binding"/>
    <property type="evidence" value="ECO:0007669"/>
    <property type="project" value="UniProtKB-KW"/>
</dbReference>
<dbReference type="InterPro" id="IPR050884">
    <property type="entry name" value="CNP_phosphodiesterase-III"/>
</dbReference>
<dbReference type="InterPro" id="IPR026575">
    <property type="entry name" value="GpdQ/CpdA-like"/>
</dbReference>
<name>A0A1X1A7P7_PSEPU</name>
<evidence type="ECO:0000259" key="5">
    <source>
        <dbReference type="Pfam" id="PF00149"/>
    </source>
</evidence>
<dbReference type="EMBL" id="NBWC01000002">
    <property type="protein sequence ID" value="ORL67882.1"/>
    <property type="molecule type" value="Genomic_DNA"/>
</dbReference>
<keyword evidence="1" id="KW-0479">Metal-binding</keyword>
<keyword evidence="2" id="KW-0378">Hydrolase</keyword>
<dbReference type="NCBIfam" id="NF008359">
    <property type="entry name" value="PRK11148.1"/>
    <property type="match status" value="1"/>
</dbReference>
<dbReference type="Gene3D" id="3.60.21.10">
    <property type="match status" value="1"/>
</dbReference>
<dbReference type="InterPro" id="IPR029052">
    <property type="entry name" value="Metallo-depent_PP-like"/>
</dbReference>
<dbReference type="GO" id="GO:0004112">
    <property type="term" value="F:cyclic-nucleotide phosphodiesterase activity"/>
    <property type="evidence" value="ECO:0007669"/>
    <property type="project" value="InterPro"/>
</dbReference>
<organism evidence="6 7">
    <name type="scientific">Pseudomonas putida</name>
    <name type="common">Arthrobacter siderocapsulatus</name>
    <dbReference type="NCBI Taxonomy" id="303"/>
    <lineage>
        <taxon>Bacteria</taxon>
        <taxon>Pseudomonadati</taxon>
        <taxon>Pseudomonadota</taxon>
        <taxon>Gammaproteobacteria</taxon>
        <taxon>Pseudomonadales</taxon>
        <taxon>Pseudomonadaceae</taxon>
        <taxon>Pseudomonas</taxon>
    </lineage>
</organism>
<evidence type="ECO:0000313" key="6">
    <source>
        <dbReference type="EMBL" id="ORL67882.1"/>
    </source>
</evidence>
<evidence type="ECO:0000256" key="2">
    <source>
        <dbReference type="ARBA" id="ARBA00022801"/>
    </source>
</evidence>
<dbReference type="CDD" id="cd07402">
    <property type="entry name" value="MPP_GpdQ"/>
    <property type="match status" value="1"/>
</dbReference>
<dbReference type="InterPro" id="IPR004843">
    <property type="entry name" value="Calcineurin-like_PHP"/>
</dbReference>
<proteinExistence type="inferred from homology"/>
<evidence type="ECO:0000256" key="3">
    <source>
        <dbReference type="ARBA" id="ARBA00023004"/>
    </source>
</evidence>
<sequence>MPQPNHAKDPAPLHVVQLTDAHLFASPDGTLLGMNTRDSLRHVVEQVRREQPRIDLLLCTGDLSQDGSVASYEAFRQVSASLGTPSRWLPGNHDEARVMAEVAQGSDLVQAVTDLGAWRIVMLNSNVPDATHGWLADDQLAILDQALAAAGERHCLVCLHHQPVDIGCAWIAPIGLRNADELWARLRGCPQVKAVLWGHVHQPWDEQRDGIRLLATPSTCIQFAARSEDFQVSEEQPGYRWLRLHGDGRVETGVERARDFAVKLDFDSPGY</sequence>
<keyword evidence="3" id="KW-0408">Iron</keyword>
<feature type="domain" description="Calcineurin-like phosphoesterase" evidence="5">
    <location>
        <begin position="14"/>
        <end position="203"/>
    </location>
</feature>
<evidence type="ECO:0000313" key="7">
    <source>
        <dbReference type="Proteomes" id="UP000193675"/>
    </source>
</evidence>
<dbReference type="Pfam" id="PF00149">
    <property type="entry name" value="Metallophos"/>
    <property type="match status" value="1"/>
</dbReference>
<dbReference type="AlphaFoldDB" id="A0A1X1A7P7"/>
<gene>
    <name evidence="6" type="ORF">B7H17_02145</name>
</gene>
<dbReference type="RefSeq" id="WP_084854131.1">
    <property type="nucleotide sequence ID" value="NZ_JAOTEI010000143.1"/>
</dbReference>
<evidence type="ECO:0000256" key="1">
    <source>
        <dbReference type="ARBA" id="ARBA00022723"/>
    </source>
</evidence>
<dbReference type="Proteomes" id="UP000193675">
    <property type="component" value="Unassembled WGS sequence"/>
</dbReference>